<evidence type="ECO:0000256" key="8">
    <source>
        <dbReference type="SAM" id="MobiDB-lite"/>
    </source>
</evidence>
<keyword evidence="3" id="KW-0813">Transport</keyword>
<dbReference type="GO" id="GO:0009279">
    <property type="term" value="C:cell outer membrane"/>
    <property type="evidence" value="ECO:0007669"/>
    <property type="project" value="UniProtKB-SubCell"/>
</dbReference>
<name>A0A127K0A9_9BURK</name>
<dbReference type="OrthoDB" id="9813458at2"/>
<feature type="region of interest" description="Disordered" evidence="8">
    <location>
        <begin position="73"/>
        <end position="94"/>
    </location>
</feature>
<feature type="signal peptide" evidence="9">
    <location>
        <begin position="1"/>
        <end position="21"/>
    </location>
</feature>
<dbReference type="AlphaFoldDB" id="A0A127K0A9"/>
<keyword evidence="6" id="KW-0472">Membrane</keyword>
<reference evidence="10 11" key="1">
    <citation type="journal article" date="2014" name="Int. J. Syst. Evol. Microbiol.">
        <title>Ramlibacter solisilvae sp. nov., isolated from forest soil, and emended description of the genus Ramlibacter.</title>
        <authorList>
            <person name="Lee H.J."/>
            <person name="Lee S.H."/>
            <person name="Lee S.S."/>
            <person name="Lee J.S."/>
            <person name="Kim Y."/>
            <person name="Kim S.C."/>
            <person name="Jeon C.O."/>
        </authorList>
    </citation>
    <scope>NUCLEOTIDE SEQUENCE [LARGE SCALE GENOMIC DNA]</scope>
    <source>
        <strain evidence="10 11">5-10</strain>
    </source>
</reference>
<evidence type="ECO:0000256" key="6">
    <source>
        <dbReference type="ARBA" id="ARBA00023136"/>
    </source>
</evidence>
<dbReference type="GO" id="GO:0015562">
    <property type="term" value="F:efflux transmembrane transporter activity"/>
    <property type="evidence" value="ECO:0007669"/>
    <property type="project" value="InterPro"/>
</dbReference>
<dbReference type="Gene3D" id="1.20.1600.10">
    <property type="entry name" value="Outer membrane efflux proteins (OEP)"/>
    <property type="match status" value="1"/>
</dbReference>
<dbReference type="PANTHER" id="PTHR30026:SF20">
    <property type="entry name" value="OUTER MEMBRANE PROTEIN TOLC"/>
    <property type="match status" value="1"/>
</dbReference>
<dbReference type="SUPFAM" id="SSF56954">
    <property type="entry name" value="Outer membrane efflux proteins (OEP)"/>
    <property type="match status" value="1"/>
</dbReference>
<gene>
    <name evidence="10" type="ORF">UC35_14385</name>
</gene>
<evidence type="ECO:0000256" key="9">
    <source>
        <dbReference type="SAM" id="SignalP"/>
    </source>
</evidence>
<sequence>MTRDLLRAVAVAAATACAASAAWSIDLAEAYRLASERDATIRASRATSEAGRERLPQARASLLPSVSINSSRFKNDLDSKTPNPLVPGQEINNQDRYNSNNDTFVIRQPLFRKALTAQYRSAEAVAADANATLERDEQSLVVRVTGAYFEALLAEDQLELIGLQKAAYAGQVDAATKAFRAGAGTRTDIDDAQARYDLAVAQEVEARENVDLTRRQLQVLIDQPVTTLSKLNVSRMQLTPPAPATTQEWLSLAEAASPELMSARAQVEAARADVDKARSGHYPTLDAVAQVSRSTSENVTRLNTSYYQKQIGVQLTVPIFQGGYVNSQAREALALLERSESRLEELRRDLGVRIHKEFKGVTEGVLKVRALEQAVRSSEQVLVSTRRSFEAGARTRIDILNAEQQAGQARRDLSQARLTYMLSRVRLKALAGGLKVENIDEMNGWLQH</sequence>
<comment type="similarity">
    <text evidence="2">Belongs to the outer membrane factor (OMF) (TC 1.B.17) family.</text>
</comment>
<evidence type="ECO:0000256" key="4">
    <source>
        <dbReference type="ARBA" id="ARBA00022452"/>
    </source>
</evidence>
<organism evidence="10 11">
    <name type="scientific">Ramlibacter tataouinensis</name>
    <dbReference type="NCBI Taxonomy" id="94132"/>
    <lineage>
        <taxon>Bacteria</taxon>
        <taxon>Pseudomonadati</taxon>
        <taxon>Pseudomonadota</taxon>
        <taxon>Betaproteobacteria</taxon>
        <taxon>Burkholderiales</taxon>
        <taxon>Comamonadaceae</taxon>
        <taxon>Ramlibacter</taxon>
    </lineage>
</organism>
<dbReference type="PANTHER" id="PTHR30026">
    <property type="entry name" value="OUTER MEMBRANE PROTEIN TOLC"/>
    <property type="match status" value="1"/>
</dbReference>
<evidence type="ECO:0000256" key="1">
    <source>
        <dbReference type="ARBA" id="ARBA00004442"/>
    </source>
</evidence>
<keyword evidence="9" id="KW-0732">Signal</keyword>
<dbReference type="InterPro" id="IPR010130">
    <property type="entry name" value="T1SS_OMP_TolC"/>
</dbReference>
<dbReference type="InterPro" id="IPR003423">
    <property type="entry name" value="OMP_efflux"/>
</dbReference>
<evidence type="ECO:0000256" key="7">
    <source>
        <dbReference type="ARBA" id="ARBA00023237"/>
    </source>
</evidence>
<keyword evidence="7" id="KW-0998">Cell outer membrane</keyword>
<comment type="subcellular location">
    <subcellularLocation>
        <location evidence="1">Cell outer membrane</location>
    </subcellularLocation>
</comment>
<evidence type="ECO:0000313" key="10">
    <source>
        <dbReference type="EMBL" id="AMO23842.1"/>
    </source>
</evidence>
<dbReference type="GO" id="GO:1990281">
    <property type="term" value="C:efflux pump complex"/>
    <property type="evidence" value="ECO:0007669"/>
    <property type="project" value="TreeGrafter"/>
</dbReference>
<protein>
    <submittedName>
        <fullName evidence="10">Channel protein TolC</fullName>
    </submittedName>
</protein>
<proteinExistence type="inferred from homology"/>
<keyword evidence="4" id="KW-1134">Transmembrane beta strand</keyword>
<evidence type="ECO:0000256" key="5">
    <source>
        <dbReference type="ARBA" id="ARBA00022692"/>
    </source>
</evidence>
<feature type="chain" id="PRO_5007449917" evidence="9">
    <location>
        <begin position="22"/>
        <end position="448"/>
    </location>
</feature>
<dbReference type="GO" id="GO:0015288">
    <property type="term" value="F:porin activity"/>
    <property type="evidence" value="ECO:0007669"/>
    <property type="project" value="TreeGrafter"/>
</dbReference>
<keyword evidence="5" id="KW-0812">Transmembrane</keyword>
<evidence type="ECO:0000256" key="2">
    <source>
        <dbReference type="ARBA" id="ARBA00007613"/>
    </source>
</evidence>
<dbReference type="InterPro" id="IPR051906">
    <property type="entry name" value="TolC-like"/>
</dbReference>
<keyword evidence="11" id="KW-1185">Reference proteome</keyword>
<accession>A0A127K0A9</accession>
<dbReference type="Proteomes" id="UP000070433">
    <property type="component" value="Chromosome"/>
</dbReference>
<dbReference type="NCBIfam" id="TIGR01844">
    <property type="entry name" value="type_I_sec_TolC"/>
    <property type="match status" value="1"/>
</dbReference>
<evidence type="ECO:0000313" key="11">
    <source>
        <dbReference type="Proteomes" id="UP000070433"/>
    </source>
</evidence>
<dbReference type="EMBL" id="CP010951">
    <property type="protein sequence ID" value="AMO23842.1"/>
    <property type="molecule type" value="Genomic_DNA"/>
</dbReference>
<dbReference type="Pfam" id="PF02321">
    <property type="entry name" value="OEP"/>
    <property type="match status" value="2"/>
</dbReference>
<evidence type="ECO:0000256" key="3">
    <source>
        <dbReference type="ARBA" id="ARBA00022448"/>
    </source>
</evidence>
<dbReference type="RefSeq" id="WP_061500830.1">
    <property type="nucleotide sequence ID" value="NZ_CP010951.1"/>
</dbReference>